<dbReference type="EMBL" id="CADCTG010000021">
    <property type="protein sequence ID" value="CAA9212894.1"/>
    <property type="molecule type" value="Genomic_DNA"/>
</dbReference>
<gene>
    <name evidence="1" type="ORF">AVDCRST_MAG08-229</name>
</gene>
<dbReference type="PANTHER" id="PTHR12526">
    <property type="entry name" value="GLYCOSYLTRANSFERASE"/>
    <property type="match status" value="1"/>
</dbReference>
<accession>A0A6J4H398</accession>
<reference evidence="1" key="1">
    <citation type="submission" date="2020-02" db="EMBL/GenBank/DDBJ databases">
        <authorList>
            <person name="Meier V. D."/>
        </authorList>
    </citation>
    <scope>NUCLEOTIDE SEQUENCE</scope>
    <source>
        <strain evidence="1">AVDCRST_MAG08</strain>
    </source>
</reference>
<dbReference type="GO" id="GO:0016757">
    <property type="term" value="F:glycosyltransferase activity"/>
    <property type="evidence" value="ECO:0007669"/>
    <property type="project" value="TreeGrafter"/>
</dbReference>
<dbReference type="SUPFAM" id="SSF53756">
    <property type="entry name" value="UDP-Glycosyltransferase/glycogen phosphorylase"/>
    <property type="match status" value="1"/>
</dbReference>
<dbReference type="Pfam" id="PF13692">
    <property type="entry name" value="Glyco_trans_1_4"/>
    <property type="match status" value="1"/>
</dbReference>
<dbReference type="AlphaFoldDB" id="A0A6J4H398"/>
<proteinExistence type="predicted"/>
<dbReference type="PANTHER" id="PTHR12526:SF636">
    <property type="entry name" value="BLL3647 PROTEIN"/>
    <property type="match status" value="1"/>
</dbReference>
<sequence>MRPERESSVPHRERLTAFTPLPPERNGIADYAAFLLGALAEHYDCGAACEDWLADAPPGVAVVDPALAHRRAAGGGRVLHQLGNNPGHGFVLRAVRHAPGVSTLHDPGLLHLRQTTGAPRGALLAGLRDAPPAFARYARQVAAEDRWSRGDHLLFDMAGEVLARSRAVAVHSRFARNRLRALHGEEATGHVEVIPHLLPPLAVPSRGEARARLGIPPDAFLVCTAGFATAAKRLDWLIAAMDLAAGRGAAFLWIHAGAERSEEFPLAAAIAERLALRNRARITGYLSEGALTDHVAAADALVNLRFPSAGESSGSLARGFAAGAGCVVSDTGAYAELPRNAVLHVPLAGAVPALAEALAALAADPARAAAIGEEGRRFAAAEMALPAVALRYRALIEASCDRPVASPPRTGAAAPTVAVALGPDLTAAAVARALRGAEGSCRLLLATTDLETLADLSLERPALLDSLLPPWAALRAVRVLDGPRAGLLLDLDAGRGS</sequence>
<name>A0A6J4H398_9PROT</name>
<protein>
    <recommendedName>
        <fullName evidence="2">Glycosyl transferase family 1 domain-containing protein</fullName>
    </recommendedName>
</protein>
<organism evidence="1">
    <name type="scientific">uncultured Acetobacteraceae bacterium</name>
    <dbReference type="NCBI Taxonomy" id="169975"/>
    <lineage>
        <taxon>Bacteria</taxon>
        <taxon>Pseudomonadati</taxon>
        <taxon>Pseudomonadota</taxon>
        <taxon>Alphaproteobacteria</taxon>
        <taxon>Acetobacterales</taxon>
        <taxon>Acetobacteraceae</taxon>
        <taxon>environmental samples</taxon>
    </lineage>
</organism>
<dbReference type="Gene3D" id="3.40.50.2000">
    <property type="entry name" value="Glycogen Phosphorylase B"/>
    <property type="match status" value="1"/>
</dbReference>
<evidence type="ECO:0000313" key="1">
    <source>
        <dbReference type="EMBL" id="CAA9212894.1"/>
    </source>
</evidence>
<evidence type="ECO:0008006" key="2">
    <source>
        <dbReference type="Google" id="ProtNLM"/>
    </source>
</evidence>